<evidence type="ECO:0000256" key="2">
    <source>
        <dbReference type="ARBA" id="ARBA00004463"/>
    </source>
</evidence>
<feature type="domain" description="ABC transmembrane type-1" evidence="32">
    <location>
        <begin position="768"/>
        <end position="1063"/>
    </location>
</feature>
<feature type="transmembrane region" description="Helical" evidence="30">
    <location>
        <begin position="261"/>
        <end position="283"/>
    </location>
</feature>
<accession>A0A8C8DM31</accession>
<dbReference type="InterPro" id="IPR003593">
    <property type="entry name" value="AAA+_ATPase"/>
</dbReference>
<keyword evidence="17" id="KW-0333">Golgi apparatus</keyword>
<protein>
    <recommendedName>
        <fullName evidence="28">ATP-binding cassette sub-family C member 5</fullName>
        <ecNumber evidence="6">7.6.2.2</ecNumber>
    </recommendedName>
    <alternativeName>
        <fullName evidence="29">Multidrug resistance-associated protein 5</fullName>
    </alternativeName>
</protein>
<dbReference type="InterPro" id="IPR036640">
    <property type="entry name" value="ABC1_TM_sf"/>
</dbReference>
<sequence>MFPDALEEVGRVEGLSLSSPPDLRQGRYRKSLQLLKPFRITHKHQHPVDNAGLFSFMTLHWLSPLAGKAYKASSLSVDDVWGLSCHEASTVNCQRLESLWNRELKSRGREGASLTSVFWRFCQTRMLVAIFSLLITMVAGFFGPAILVRALLEYSQNPLSSWRHGLPLVAGLFLTELIRSWSLALMWAVNYRTAARLRGAAVTFAFQKILRLRSTRDVSPGELINMCSSDGQRLCEAVSVGCLLAGGPLVGILGLSYTAYFLGPTALLGSAIFIIFYPMMMLASKLTAYFRKKCVAVTDRRVRLMNEILGCIKFIKMYCWEKAFVRSKERRILERAGVVQSLTVGVAPIVVVMASVCTFTLHMAMGYDLTAAEAFTVVAVFNSMTFALKVTPLAVRALSEGAIAVKRFQRLYLLDDRETVLVKMDDLNNAVEFLDATLDWEKAKLNVPPKKQGGMKKKLNRFMSSEDSKGCRANPNIQSLLTNMEQESPQSTISASQSTHKPLHKALHHINLCIKKGSLVGICGGVGSGKSSLLSALLGQMTLLGGKVASSGDFAYAAQQAWILNDTLRNNILFGKEFNSKKYDAVLEACCLLQDLADFPYGDTTEIGERGTSLSGGQRQRVSLARALYSERPILLLDDPLSAVDACVGSHIFNKAIRGAAKGRTVLFVTHQLQYLPECDDVVLMKDGRIAGHSTHAQLMDKSCEYATLFNSIQQEVRLRSTRNKDITFRPAAVPKPLMKAEEKGSGAVAWSVYGAYIKAAGGPIVFLINVIFFLSTTGSIAFSNWWLSYWIRQGSGNTSLISENETTASDSMRLNPHIQYYSTVYVISMGAALLLKTVRGLVFVKCTVKAASVLHDKLFRRLLLSPMRFFDTTPLGRILTRFSRDMDEVDVRLTMQAEMLMQNLTMVLFCLGMVCIVFPWFLLSILPMGVFLFLVNRVSRVFIRELKRLENISQSPFTSHITSSLQGLSTIHAYGREPSFLRRYQELLDTNQATNFLFNCGMRWMAVRLDLISISLITVVALLIVVMHNQIPPAYAGLAISYAVQLTGLFQFTVRLLTETEARFTSVERINHYIKSLDSEAPRQSPKEMAPAPSWPQQGKITFQNVNMHYREDLPLVLKNLSFTIQPEETIGIVGRTGSGKSSLAVALFRLVELSGGSITVDGINIAHIGLDDLRSKMAIIPQEPVLFIGTVRRNLDPGGEYTDAQIWEALEKTHVKEMVSQLPHSLYSEVTENGENFSVGERQLLCVTRALLRNSKILIMDEATAAIDVEADRLIQDTVSSALGSCTTLIIAHRLSTVMSCSRIMVLDNGQVSRNATRLLASILLLVEALS</sequence>
<feature type="domain" description="ABC transporter" evidence="31">
    <location>
        <begin position="1102"/>
        <end position="1331"/>
    </location>
</feature>
<dbReference type="GO" id="GO:0016324">
    <property type="term" value="C:apical plasma membrane"/>
    <property type="evidence" value="ECO:0007669"/>
    <property type="project" value="UniProtKB-SubCell"/>
</dbReference>
<feature type="transmembrane region" description="Helical" evidence="30">
    <location>
        <begin position="1012"/>
        <end position="1029"/>
    </location>
</feature>
<dbReference type="GO" id="GO:0005796">
    <property type="term" value="C:Golgi lumen"/>
    <property type="evidence" value="ECO:0007669"/>
    <property type="project" value="UniProtKB-SubCell"/>
</dbReference>
<evidence type="ECO:0000256" key="26">
    <source>
        <dbReference type="ARBA" id="ARBA00052708"/>
    </source>
</evidence>
<evidence type="ECO:0000256" key="15">
    <source>
        <dbReference type="ARBA" id="ARBA00022967"/>
    </source>
</evidence>
<feature type="transmembrane region" description="Helical" evidence="30">
    <location>
        <begin position="819"/>
        <end position="836"/>
    </location>
</feature>
<dbReference type="GO" id="GO:0016323">
    <property type="term" value="C:basolateral plasma membrane"/>
    <property type="evidence" value="ECO:0007669"/>
    <property type="project" value="UniProtKB-SubCell"/>
</dbReference>
<evidence type="ECO:0000256" key="28">
    <source>
        <dbReference type="ARBA" id="ARBA00069159"/>
    </source>
</evidence>
<keyword evidence="16 30" id="KW-1133">Transmembrane helix</keyword>
<keyword evidence="18 30" id="KW-0472">Membrane</keyword>
<comment type="catalytic activity">
    <reaction evidence="24">
        <text>3',5'-cyclic AMP(in) + ATP + H2O = 3',5'-cyclic AMP(out) + ADP + phosphate + H(+)</text>
        <dbReference type="Rhea" id="RHEA:66184"/>
        <dbReference type="ChEBI" id="CHEBI:15377"/>
        <dbReference type="ChEBI" id="CHEBI:15378"/>
        <dbReference type="ChEBI" id="CHEBI:30616"/>
        <dbReference type="ChEBI" id="CHEBI:43474"/>
        <dbReference type="ChEBI" id="CHEBI:58165"/>
        <dbReference type="ChEBI" id="CHEBI:456216"/>
    </reaction>
    <physiologicalReaction direction="left-to-right" evidence="24">
        <dbReference type="Rhea" id="RHEA:66185"/>
    </physiologicalReaction>
</comment>
<keyword evidence="10 30" id="KW-0812">Transmembrane</keyword>
<evidence type="ECO:0000256" key="14">
    <source>
        <dbReference type="ARBA" id="ARBA00022840"/>
    </source>
</evidence>
<keyword evidence="14" id="KW-0067">ATP-binding</keyword>
<keyword evidence="7" id="KW-0813">Transport</keyword>
<dbReference type="Gene3D" id="1.20.1560.10">
    <property type="entry name" value="ABC transporter type 1, transmembrane domain"/>
    <property type="match status" value="2"/>
</dbReference>
<evidence type="ECO:0000256" key="20">
    <source>
        <dbReference type="ARBA" id="ARBA00023769"/>
    </source>
</evidence>
<feature type="transmembrane region" description="Helical" evidence="30">
    <location>
        <begin position="336"/>
        <end position="363"/>
    </location>
</feature>
<evidence type="ECO:0000256" key="6">
    <source>
        <dbReference type="ARBA" id="ARBA00012191"/>
    </source>
</evidence>
<evidence type="ECO:0000256" key="25">
    <source>
        <dbReference type="ARBA" id="ARBA00052576"/>
    </source>
</evidence>
<evidence type="ECO:0000256" key="13">
    <source>
        <dbReference type="ARBA" id="ARBA00022753"/>
    </source>
</evidence>
<evidence type="ECO:0000256" key="22">
    <source>
        <dbReference type="ARBA" id="ARBA00050661"/>
    </source>
</evidence>
<evidence type="ECO:0000256" key="16">
    <source>
        <dbReference type="ARBA" id="ARBA00022989"/>
    </source>
</evidence>
<keyword evidence="11" id="KW-0677">Repeat</keyword>
<evidence type="ECO:0000256" key="27">
    <source>
        <dbReference type="ARBA" id="ARBA00052963"/>
    </source>
</evidence>
<dbReference type="PANTHER" id="PTHR24223:SF355">
    <property type="entry name" value="MULTIDRUG RESISTANCE-ASSOCIATED PROTEIN 5"/>
    <property type="match status" value="1"/>
</dbReference>
<evidence type="ECO:0000259" key="32">
    <source>
        <dbReference type="PROSITE" id="PS50929"/>
    </source>
</evidence>
<feature type="domain" description="ABC transmembrane type-1" evidence="32">
    <location>
        <begin position="127"/>
        <end position="400"/>
    </location>
</feature>
<dbReference type="Proteomes" id="UP000694383">
    <property type="component" value="Unplaced"/>
</dbReference>
<dbReference type="FunFam" id="1.20.1560.10:FF:000015">
    <property type="entry name" value="multidrug resistance-associated protein 5 isoform X1"/>
    <property type="match status" value="1"/>
</dbReference>
<evidence type="ECO:0000256" key="1">
    <source>
        <dbReference type="ARBA" id="ARBA00004424"/>
    </source>
</evidence>
<feature type="transmembrane region" description="Helical" evidence="30">
    <location>
        <begin position="234"/>
        <end position="255"/>
    </location>
</feature>
<dbReference type="Pfam" id="PF00005">
    <property type="entry name" value="ABC_tran"/>
    <property type="match status" value="2"/>
</dbReference>
<dbReference type="InterPro" id="IPR017871">
    <property type="entry name" value="ABC_transporter-like_CS"/>
</dbReference>
<dbReference type="FunFam" id="1.20.1560.10:FF:000012">
    <property type="entry name" value="ATP binding cassette subfamily C member 5"/>
    <property type="match status" value="1"/>
</dbReference>
<comment type="catalytic activity">
    <reaction evidence="22">
        <text>(2S)-2-[5-amino-1-(beta-D-ribosyl)imidazole-4-carboxamido]succinate(in) + ATP + H2O = (2S)-2-[5-amino-1-(beta-D-ribosyl)imidazole-4-carboxamido]succinate(out) + ADP + phosphate + H(+)</text>
        <dbReference type="Rhea" id="RHEA:66752"/>
        <dbReference type="ChEBI" id="CHEBI:15377"/>
        <dbReference type="ChEBI" id="CHEBI:15378"/>
        <dbReference type="ChEBI" id="CHEBI:30616"/>
        <dbReference type="ChEBI" id="CHEBI:43474"/>
        <dbReference type="ChEBI" id="CHEBI:167466"/>
        <dbReference type="ChEBI" id="CHEBI:456216"/>
    </reaction>
    <physiologicalReaction direction="left-to-right" evidence="22">
        <dbReference type="Rhea" id="RHEA:66753"/>
    </physiologicalReaction>
</comment>
<feature type="domain" description="ABC transporter" evidence="31">
    <location>
        <begin position="490"/>
        <end position="712"/>
    </location>
</feature>
<dbReference type="CDD" id="cd18599">
    <property type="entry name" value="ABC_6TM_MRP5_8_9_D2"/>
    <property type="match status" value="1"/>
</dbReference>
<dbReference type="CDD" id="cd18592">
    <property type="entry name" value="ABC_6TM_MRP5_8_9_D1"/>
    <property type="match status" value="1"/>
</dbReference>
<evidence type="ECO:0000256" key="12">
    <source>
        <dbReference type="ARBA" id="ARBA00022741"/>
    </source>
</evidence>
<dbReference type="Pfam" id="PF00664">
    <property type="entry name" value="ABC_membrane"/>
    <property type="match status" value="2"/>
</dbReference>
<evidence type="ECO:0000259" key="31">
    <source>
        <dbReference type="PROSITE" id="PS50893"/>
    </source>
</evidence>
<evidence type="ECO:0000256" key="30">
    <source>
        <dbReference type="SAM" id="Phobius"/>
    </source>
</evidence>
<keyword evidence="19" id="KW-0325">Glycoprotein</keyword>
<reference evidence="33" key="1">
    <citation type="submission" date="2025-08" db="UniProtKB">
        <authorList>
            <consortium name="Ensembl"/>
        </authorList>
    </citation>
    <scope>IDENTIFICATION</scope>
</reference>
<dbReference type="SUPFAM" id="SSF52540">
    <property type="entry name" value="P-loop containing nucleoside triphosphate hydrolases"/>
    <property type="match status" value="2"/>
</dbReference>
<keyword evidence="13" id="KW-0967">Endosome</keyword>
<dbReference type="EC" id="7.6.2.2" evidence="6"/>
<dbReference type="CDD" id="cd03250">
    <property type="entry name" value="ABCC_MRP_domain1"/>
    <property type="match status" value="1"/>
</dbReference>
<dbReference type="Ensembl" id="ENSOSIT00000016544.1">
    <property type="protein sequence ID" value="ENSOSIP00000015643.1"/>
    <property type="gene ID" value="ENSOSIG00000006889.1"/>
</dbReference>
<evidence type="ECO:0000313" key="34">
    <source>
        <dbReference type="Proteomes" id="UP000694383"/>
    </source>
</evidence>
<comment type="similarity">
    <text evidence="5">Belongs to the ABC transporter superfamily. ABCC family. Conjugate transporter (TC 3.A.1.208) subfamily.</text>
</comment>
<dbReference type="PROSITE" id="PS00211">
    <property type="entry name" value="ABC_TRANSPORTER_1"/>
    <property type="match status" value="1"/>
</dbReference>
<dbReference type="InterPro" id="IPR050173">
    <property type="entry name" value="ABC_transporter_C-like"/>
</dbReference>
<name>A0A8C8DM31_9TELE</name>
<dbReference type="PANTHER" id="PTHR24223">
    <property type="entry name" value="ATP-BINDING CASSETTE SUB-FAMILY C"/>
    <property type="match status" value="1"/>
</dbReference>
<reference evidence="33" key="2">
    <citation type="submission" date="2025-09" db="UniProtKB">
        <authorList>
            <consortium name="Ensembl"/>
        </authorList>
    </citation>
    <scope>IDENTIFICATION</scope>
</reference>
<proteinExistence type="inferred from homology"/>
<feature type="transmembrane region" description="Helical" evidence="30">
    <location>
        <begin position="369"/>
        <end position="388"/>
    </location>
</feature>
<keyword evidence="34" id="KW-1185">Reference proteome</keyword>
<dbReference type="SMART" id="SM00382">
    <property type="entry name" value="AAA"/>
    <property type="match status" value="2"/>
</dbReference>
<feature type="transmembrane region" description="Helical" evidence="30">
    <location>
        <begin position="126"/>
        <end position="148"/>
    </location>
</feature>
<comment type="catalytic activity">
    <reaction evidence="26">
        <text>N-acetyl-L-aspartate(in) + ATP + H2O = N-acetyl-L-aspartate(out) + ADP + phosphate + H(+)</text>
        <dbReference type="Rhea" id="RHEA:66744"/>
        <dbReference type="ChEBI" id="CHEBI:15377"/>
        <dbReference type="ChEBI" id="CHEBI:15378"/>
        <dbReference type="ChEBI" id="CHEBI:16953"/>
        <dbReference type="ChEBI" id="CHEBI:30616"/>
        <dbReference type="ChEBI" id="CHEBI:43474"/>
        <dbReference type="ChEBI" id="CHEBI:456216"/>
    </reaction>
    <physiologicalReaction direction="left-to-right" evidence="26">
        <dbReference type="Rhea" id="RHEA:66745"/>
    </physiologicalReaction>
</comment>
<evidence type="ECO:0000256" key="8">
    <source>
        <dbReference type="ARBA" id="ARBA00022475"/>
    </source>
</evidence>
<evidence type="ECO:0000256" key="29">
    <source>
        <dbReference type="ARBA" id="ARBA00082793"/>
    </source>
</evidence>
<comment type="catalytic activity">
    <reaction evidence="27">
        <text>3',5'-cyclic GMP(in) + ATP + H2O = 3',5'-cyclic GMP(out) + ADP + phosphate + H(+)</text>
        <dbReference type="Rhea" id="RHEA:66188"/>
        <dbReference type="ChEBI" id="CHEBI:15377"/>
        <dbReference type="ChEBI" id="CHEBI:15378"/>
        <dbReference type="ChEBI" id="CHEBI:30616"/>
        <dbReference type="ChEBI" id="CHEBI:43474"/>
        <dbReference type="ChEBI" id="CHEBI:57746"/>
        <dbReference type="ChEBI" id="CHEBI:456216"/>
    </reaction>
    <physiologicalReaction direction="left-to-right" evidence="27">
        <dbReference type="Rhea" id="RHEA:66189"/>
    </physiologicalReaction>
</comment>
<dbReference type="InterPro" id="IPR011527">
    <property type="entry name" value="ABC1_TM_dom"/>
</dbReference>
<dbReference type="GO" id="GO:0005524">
    <property type="term" value="F:ATP binding"/>
    <property type="evidence" value="ECO:0007669"/>
    <property type="project" value="UniProtKB-KW"/>
</dbReference>
<dbReference type="PROSITE" id="PS50893">
    <property type="entry name" value="ABC_TRANSPORTER_2"/>
    <property type="match status" value="2"/>
</dbReference>
<dbReference type="GO" id="GO:0010008">
    <property type="term" value="C:endosome membrane"/>
    <property type="evidence" value="ECO:0007669"/>
    <property type="project" value="UniProtKB-SubCell"/>
</dbReference>
<keyword evidence="12" id="KW-0547">Nucleotide-binding</keyword>
<keyword evidence="9" id="KW-0597">Phosphoprotein</keyword>
<dbReference type="FunFam" id="3.40.50.300:FF:000074">
    <property type="entry name" value="Multidrug resistance-associated protein 5 isoform 1"/>
    <property type="match status" value="1"/>
</dbReference>
<evidence type="ECO:0000256" key="23">
    <source>
        <dbReference type="ARBA" id="ARBA00050745"/>
    </source>
</evidence>
<evidence type="ECO:0000256" key="5">
    <source>
        <dbReference type="ARBA" id="ARBA00009726"/>
    </source>
</evidence>
<dbReference type="CDD" id="cd03244">
    <property type="entry name" value="ABCC_MRP_domain2"/>
    <property type="match status" value="1"/>
</dbReference>
<dbReference type="PROSITE" id="PS50929">
    <property type="entry name" value="ABC_TM1F"/>
    <property type="match status" value="2"/>
</dbReference>
<keyword evidence="15" id="KW-1278">Translocase</keyword>
<evidence type="ECO:0000313" key="33">
    <source>
        <dbReference type="Ensembl" id="ENSOSIP00000015643.1"/>
    </source>
</evidence>
<feature type="transmembrane region" description="Helical" evidence="30">
    <location>
        <begin position="901"/>
        <end position="920"/>
    </location>
</feature>
<evidence type="ECO:0000256" key="24">
    <source>
        <dbReference type="ARBA" id="ARBA00051604"/>
    </source>
</evidence>
<evidence type="ECO:0000256" key="21">
    <source>
        <dbReference type="ARBA" id="ARBA00034018"/>
    </source>
</evidence>
<evidence type="ECO:0000256" key="19">
    <source>
        <dbReference type="ARBA" id="ARBA00023180"/>
    </source>
</evidence>
<feature type="transmembrane region" description="Helical" evidence="30">
    <location>
        <begin position="765"/>
        <end position="788"/>
    </location>
</feature>
<evidence type="ECO:0000256" key="17">
    <source>
        <dbReference type="ARBA" id="ARBA00023034"/>
    </source>
</evidence>
<dbReference type="InterPro" id="IPR027417">
    <property type="entry name" value="P-loop_NTPase"/>
</dbReference>
<dbReference type="GO" id="GO:0008559">
    <property type="term" value="F:ABC-type xenobiotic transporter activity"/>
    <property type="evidence" value="ECO:0007669"/>
    <property type="project" value="UniProtKB-EC"/>
</dbReference>
<keyword evidence="8" id="KW-1003">Cell membrane</keyword>
<comment type="catalytic activity">
    <reaction evidence="23">
        <text>N-acetyl-L-aspartyl-L-glutamate(in) + ATP + H2O = N-acetyl-L-aspartyl-L-glutamate(out) + ADP + phosphate + H(+)</text>
        <dbReference type="Rhea" id="RHEA:66728"/>
        <dbReference type="ChEBI" id="CHEBI:15377"/>
        <dbReference type="ChEBI" id="CHEBI:15378"/>
        <dbReference type="ChEBI" id="CHEBI:30616"/>
        <dbReference type="ChEBI" id="CHEBI:43474"/>
        <dbReference type="ChEBI" id="CHEBI:76931"/>
        <dbReference type="ChEBI" id="CHEBI:456216"/>
    </reaction>
    <physiologicalReaction direction="left-to-right" evidence="23">
        <dbReference type="Rhea" id="RHEA:66729"/>
    </physiologicalReaction>
</comment>
<evidence type="ECO:0000256" key="11">
    <source>
        <dbReference type="ARBA" id="ARBA00022737"/>
    </source>
</evidence>
<dbReference type="GeneTree" id="ENSGT00940000155470"/>
<evidence type="ECO:0000256" key="10">
    <source>
        <dbReference type="ARBA" id="ARBA00022692"/>
    </source>
</evidence>
<comment type="catalytic activity">
    <reaction evidence="21">
        <text>ATP + H2O + xenobioticSide 1 = ADP + phosphate + xenobioticSide 2.</text>
        <dbReference type="EC" id="7.6.2.2"/>
    </reaction>
</comment>
<feature type="transmembrane region" description="Helical" evidence="30">
    <location>
        <begin position="1035"/>
        <end position="1055"/>
    </location>
</feature>
<evidence type="ECO:0000256" key="4">
    <source>
        <dbReference type="ARBA" id="ARBA00004608"/>
    </source>
</evidence>
<dbReference type="SUPFAM" id="SSF90123">
    <property type="entry name" value="ABC transporter transmembrane region"/>
    <property type="match status" value="2"/>
</dbReference>
<organism evidence="33 34">
    <name type="scientific">Oryzias sinensis</name>
    <name type="common">Chinese medaka</name>
    <dbReference type="NCBI Taxonomy" id="183150"/>
    <lineage>
        <taxon>Eukaryota</taxon>
        <taxon>Metazoa</taxon>
        <taxon>Chordata</taxon>
        <taxon>Craniata</taxon>
        <taxon>Vertebrata</taxon>
        <taxon>Euteleostomi</taxon>
        <taxon>Actinopterygii</taxon>
        <taxon>Neopterygii</taxon>
        <taxon>Teleostei</taxon>
        <taxon>Neoteleostei</taxon>
        <taxon>Acanthomorphata</taxon>
        <taxon>Ovalentaria</taxon>
        <taxon>Atherinomorphae</taxon>
        <taxon>Beloniformes</taxon>
        <taxon>Adrianichthyidae</taxon>
        <taxon>Oryziinae</taxon>
        <taxon>Oryzias</taxon>
    </lineage>
</organism>
<dbReference type="GO" id="GO:0016887">
    <property type="term" value="F:ATP hydrolysis activity"/>
    <property type="evidence" value="ECO:0007669"/>
    <property type="project" value="InterPro"/>
</dbReference>
<dbReference type="FunFam" id="3.40.50.300:FF:000605">
    <property type="entry name" value="multidrug resistance-associated protein 5 isoform X1"/>
    <property type="match status" value="1"/>
</dbReference>
<feature type="transmembrane region" description="Helical" evidence="30">
    <location>
        <begin position="168"/>
        <end position="189"/>
    </location>
</feature>
<comment type="subcellular location">
    <subcellularLocation>
        <location evidence="1">Apical cell membrane</location>
        <topology evidence="1">Multi-pass membrane protein</topology>
    </subcellularLocation>
    <subcellularLocation>
        <location evidence="3">Basolateral cell membrane</location>
        <topology evidence="3">Multi-pass membrane protein</topology>
    </subcellularLocation>
    <subcellularLocation>
        <location evidence="2">Cytoplasmic granule</location>
    </subcellularLocation>
    <subcellularLocation>
        <location evidence="4">Endosome membrane</location>
    </subcellularLocation>
    <subcellularLocation>
        <location evidence="20">Golgi apparatus lumen</location>
    </subcellularLocation>
</comment>
<evidence type="ECO:0000256" key="7">
    <source>
        <dbReference type="ARBA" id="ARBA00022448"/>
    </source>
</evidence>
<dbReference type="Gene3D" id="3.40.50.300">
    <property type="entry name" value="P-loop containing nucleotide triphosphate hydrolases"/>
    <property type="match status" value="2"/>
</dbReference>
<dbReference type="InterPro" id="IPR003439">
    <property type="entry name" value="ABC_transporter-like_ATP-bd"/>
</dbReference>
<evidence type="ECO:0000256" key="18">
    <source>
        <dbReference type="ARBA" id="ARBA00023136"/>
    </source>
</evidence>
<evidence type="ECO:0000256" key="9">
    <source>
        <dbReference type="ARBA" id="ARBA00022553"/>
    </source>
</evidence>
<comment type="catalytic activity">
    <reaction evidence="25">
        <text>N-acetyl-L-aspartyl-L-glutamyl-L-glutamate(in) + ATP + H2O = N-acetyl-L-aspartyl-L-glutamyl-L-glutamate(out) + ADP + phosphate + H(+)</text>
        <dbReference type="Rhea" id="RHEA:66732"/>
        <dbReference type="ChEBI" id="CHEBI:15377"/>
        <dbReference type="ChEBI" id="CHEBI:15378"/>
        <dbReference type="ChEBI" id="CHEBI:30616"/>
        <dbReference type="ChEBI" id="CHEBI:43474"/>
        <dbReference type="ChEBI" id="CHEBI:76935"/>
        <dbReference type="ChEBI" id="CHEBI:456216"/>
    </reaction>
    <physiologicalReaction direction="left-to-right" evidence="25">
        <dbReference type="Rhea" id="RHEA:66733"/>
    </physiologicalReaction>
</comment>
<evidence type="ECO:0000256" key="3">
    <source>
        <dbReference type="ARBA" id="ARBA00004554"/>
    </source>
</evidence>